<dbReference type="PANTHER" id="PTHR30486:SF15">
    <property type="entry name" value="TYPE II_IV SECRETION SYSTEM ATPASE"/>
    <property type="match status" value="1"/>
</dbReference>
<feature type="domain" description="Bacterial type II secretion system protein E" evidence="2">
    <location>
        <begin position="284"/>
        <end position="556"/>
    </location>
</feature>
<evidence type="ECO:0000256" key="1">
    <source>
        <dbReference type="ARBA" id="ARBA00006611"/>
    </source>
</evidence>
<dbReference type="GO" id="GO:0016887">
    <property type="term" value="F:ATP hydrolysis activity"/>
    <property type="evidence" value="ECO:0007669"/>
    <property type="project" value="InterPro"/>
</dbReference>
<comment type="similarity">
    <text evidence="1">Belongs to the GSP E family.</text>
</comment>
<evidence type="ECO:0000259" key="2">
    <source>
        <dbReference type="Pfam" id="PF00437"/>
    </source>
</evidence>
<dbReference type="InterPro" id="IPR008984">
    <property type="entry name" value="SMAD_FHA_dom_sf"/>
</dbReference>
<dbReference type="EMBL" id="WUPT01000005">
    <property type="protein sequence ID" value="MXQ09737.1"/>
    <property type="molecule type" value="Genomic_DNA"/>
</dbReference>
<comment type="caution">
    <text evidence="3">The sequence shown here is derived from an EMBL/GenBank/DDBJ whole genome shotgun (WGS) entry which is preliminary data.</text>
</comment>
<protein>
    <recommendedName>
        <fullName evidence="2">Bacterial type II secretion system protein E domain-containing protein</fullName>
    </recommendedName>
</protein>
<name>A0A7C9MSZ3_9RHOB</name>
<dbReference type="PANTHER" id="PTHR30486">
    <property type="entry name" value="TWITCHING MOTILITY PROTEIN PILT"/>
    <property type="match status" value="1"/>
</dbReference>
<evidence type="ECO:0000313" key="3">
    <source>
        <dbReference type="EMBL" id="MXQ09737.1"/>
    </source>
</evidence>
<dbReference type="SUPFAM" id="SSF52540">
    <property type="entry name" value="P-loop containing nucleoside triphosphate hydrolases"/>
    <property type="match status" value="1"/>
</dbReference>
<accession>A0A7C9MSZ3</accession>
<reference evidence="3 4" key="2">
    <citation type="submission" date="2020-03" db="EMBL/GenBank/DDBJ databases">
        <title>Kangsaoukella pontilimi gen. nov., sp. nov., a new member of the family Rhodobacteraceae isolated from a tidal mudflat.</title>
        <authorList>
            <person name="Kim I.S."/>
        </authorList>
    </citation>
    <scope>NUCLEOTIDE SEQUENCE [LARGE SCALE GENOMIC DNA]</scope>
    <source>
        <strain evidence="3 4">GH1-50</strain>
    </source>
</reference>
<dbReference type="CDD" id="cd01130">
    <property type="entry name" value="VirB11-like_ATPase"/>
    <property type="match status" value="1"/>
</dbReference>
<dbReference type="InterPro" id="IPR001482">
    <property type="entry name" value="T2SS/T4SS_dom"/>
</dbReference>
<dbReference type="InterPro" id="IPR050921">
    <property type="entry name" value="T4SS_GSP_E_ATPase"/>
</dbReference>
<dbReference type="AlphaFoldDB" id="A0A7C9MSZ3"/>
<dbReference type="Gene3D" id="3.30.450.380">
    <property type="match status" value="1"/>
</dbReference>
<dbReference type="RefSeq" id="WP_160765663.1">
    <property type="nucleotide sequence ID" value="NZ_WUPT01000005.1"/>
</dbReference>
<dbReference type="SUPFAM" id="SSF49879">
    <property type="entry name" value="SMAD/FHA domain"/>
    <property type="match status" value="1"/>
</dbReference>
<dbReference type="Gene3D" id="3.40.50.300">
    <property type="entry name" value="P-loop containing nucleotide triphosphate hydrolases"/>
    <property type="match status" value="1"/>
</dbReference>
<sequence length="647" mass="70993">MTTARAHLRVSDAYGNRKAAQVLDGTYYELGSDQARMGAPDYVYLSGSGVSPRHARLMHMGEVWQVTPLTPLGARIGRREVGKDVAADLTSGAELWLGNNLVQLMLPNRSVSETISNPDLGDLELMMNEALLDFEDRRRDLFDGSAGQREALLSAELDRLIDVELASVSGPGKVGTINRYTAEALRRPLISACLMSGTRGDVELAYSQLNPDQRARAVELREELASELKLSMTHGATADDLARIRTGFDEAFRAVHGMIGETFKLALIRDAVRERVLGLFFRLGPIQFLLDIDAISEIMVCGPDRIFVEKGNRMFETGLTFASENELFTVAARIAGRDGKQLTEGAPLADARLSDGSRANIVASPTALNGLSLTIRKFGKKHWRVSDLRRNRAMSLPMERFLEAAVLARKNIIISGGTGSGKTTLLNALAMFVPNDERIVTIEDTSELRLTNRNLVTLEARRANVDGRGEISIRDLVKNALRMRPDRIVVGECRGGETLDMLQAMNTGHSGSMTTAHANNPQDLILRLETMVLQSGQDLPIHAIRQQISAAVDLVVQVSKTPSLAPDAPPLARQRTIVEIAELGAYDPDTGQIPVNPIFELADDGDLLRHTISGYIPSFFEEMSSRGLIRIDTFFDETEEREAQHAA</sequence>
<reference evidence="3 4" key="1">
    <citation type="submission" date="2019-12" db="EMBL/GenBank/DDBJ databases">
        <authorList>
            <person name="Lee S.D."/>
        </authorList>
    </citation>
    <scope>NUCLEOTIDE SEQUENCE [LARGE SCALE GENOMIC DNA]</scope>
    <source>
        <strain evidence="3 4">GH1-50</strain>
    </source>
</reference>
<dbReference type="Pfam" id="PF00437">
    <property type="entry name" value="T2SSE"/>
    <property type="match status" value="1"/>
</dbReference>
<dbReference type="InterPro" id="IPR027417">
    <property type="entry name" value="P-loop_NTPase"/>
</dbReference>
<gene>
    <name evidence="3" type="ORF">GQ651_17970</name>
</gene>
<keyword evidence="4" id="KW-1185">Reference proteome</keyword>
<organism evidence="3 4">
    <name type="scientific">Kangsaoukella pontilimi</name>
    <dbReference type="NCBI Taxonomy" id="2691042"/>
    <lineage>
        <taxon>Bacteria</taxon>
        <taxon>Pseudomonadati</taxon>
        <taxon>Pseudomonadota</taxon>
        <taxon>Alphaproteobacteria</taxon>
        <taxon>Rhodobacterales</taxon>
        <taxon>Paracoccaceae</taxon>
        <taxon>Kangsaoukella</taxon>
    </lineage>
</organism>
<dbReference type="Proteomes" id="UP000480350">
    <property type="component" value="Unassembled WGS sequence"/>
</dbReference>
<proteinExistence type="inferred from homology"/>
<evidence type="ECO:0000313" key="4">
    <source>
        <dbReference type="Proteomes" id="UP000480350"/>
    </source>
</evidence>